<protein>
    <submittedName>
        <fullName evidence="1">Uncharacterized protein</fullName>
    </submittedName>
</protein>
<comment type="caution">
    <text evidence="1">The sequence shown here is derived from an EMBL/GenBank/DDBJ whole genome shotgun (WGS) entry which is preliminary data.</text>
</comment>
<dbReference type="EMBL" id="PZJJ01000022">
    <property type="protein sequence ID" value="PTL38184.1"/>
    <property type="molecule type" value="Genomic_DNA"/>
</dbReference>
<dbReference type="Proteomes" id="UP000240509">
    <property type="component" value="Unassembled WGS sequence"/>
</dbReference>
<dbReference type="RefSeq" id="WP_218017815.1">
    <property type="nucleotide sequence ID" value="NZ_PZJJ01000022.1"/>
</dbReference>
<feature type="non-terminal residue" evidence="1">
    <location>
        <position position="106"/>
    </location>
</feature>
<reference evidence="1 2" key="1">
    <citation type="submission" date="2018-03" db="EMBL/GenBank/DDBJ databases">
        <title>Alkalicoccus saliphilus sp. nov., isolated from a mineral pool.</title>
        <authorList>
            <person name="Zhao B."/>
        </authorList>
    </citation>
    <scope>NUCLEOTIDE SEQUENCE [LARGE SCALE GENOMIC DNA]</scope>
    <source>
        <strain evidence="1 2">6AG</strain>
    </source>
</reference>
<sequence>MNDESRRCKFKQKIRSSFPLLFTSHAEAELLRTSGKELNFYGGFQWRKQKGIFLKRTKSDQRPVSVRPPNSGHVLTHSPWVCLFRFFVIKPIVLAGEDDLPWFVDE</sequence>
<name>A0A2T4U464_9BACI</name>
<dbReference type="AlphaFoldDB" id="A0A2T4U464"/>
<keyword evidence="2" id="KW-1185">Reference proteome</keyword>
<evidence type="ECO:0000313" key="2">
    <source>
        <dbReference type="Proteomes" id="UP000240509"/>
    </source>
</evidence>
<accession>A0A2T4U464</accession>
<organism evidence="1 2">
    <name type="scientific">Alkalicoccus saliphilus</name>
    <dbReference type="NCBI Taxonomy" id="200989"/>
    <lineage>
        <taxon>Bacteria</taxon>
        <taxon>Bacillati</taxon>
        <taxon>Bacillota</taxon>
        <taxon>Bacilli</taxon>
        <taxon>Bacillales</taxon>
        <taxon>Bacillaceae</taxon>
        <taxon>Alkalicoccus</taxon>
    </lineage>
</organism>
<evidence type="ECO:0000313" key="1">
    <source>
        <dbReference type="EMBL" id="PTL38184.1"/>
    </source>
</evidence>
<proteinExistence type="predicted"/>
<gene>
    <name evidence="1" type="ORF">C6Y45_12310</name>
</gene>